<dbReference type="Pfam" id="PF00441">
    <property type="entry name" value="Acyl-CoA_dh_1"/>
    <property type="match status" value="1"/>
</dbReference>
<evidence type="ECO:0000313" key="6">
    <source>
        <dbReference type="Proteomes" id="UP000259273"/>
    </source>
</evidence>
<dbReference type="Proteomes" id="UP000259273">
    <property type="component" value="Unassembled WGS sequence"/>
</dbReference>
<reference evidence="5 6" key="1">
    <citation type="journal article" date="2018" name="Nat. Biotechnol.">
        <title>A standardized bacterial taxonomy based on genome phylogeny substantially revises the tree of life.</title>
        <authorList>
            <person name="Parks D.H."/>
            <person name="Chuvochina M."/>
            <person name="Waite D.W."/>
            <person name="Rinke C."/>
            <person name="Skarshewski A."/>
            <person name="Chaumeil P.A."/>
            <person name="Hugenholtz P."/>
        </authorList>
    </citation>
    <scope>NUCLEOTIDE SEQUENCE [LARGE SCALE GENOMIC DNA]</scope>
    <source>
        <strain evidence="5">UBA9158</strain>
    </source>
</reference>
<dbReference type="InterPro" id="IPR036250">
    <property type="entry name" value="AcylCo_DH-like_C"/>
</dbReference>
<sequence length="221" mass="23969">QVLEAAAAEWFVVVAQEHNAPVLAVVPATAVAPAVRRDHVLIDATRRAQSIDFTGIQVSEEAVLRGPAVASALRDVRLMGALLLAAEAGGSAASCLDTTVDYLKTRKQFGKLIGSYQALKHPCVDILMAVDSTRSFVYHAATLLGEDALDTDAEIACRMAKAQATETLKYAGDRAVQFHGGMGFTWECDAQLYLRRAQWVQQAFGDAPHHRKRLAELLLDR</sequence>
<dbReference type="AlphaFoldDB" id="A0A3C1KQJ3"/>
<evidence type="ECO:0000256" key="2">
    <source>
        <dbReference type="ARBA" id="ARBA00022827"/>
    </source>
</evidence>
<accession>A0A3C1KQJ3</accession>
<dbReference type="SUPFAM" id="SSF47203">
    <property type="entry name" value="Acyl-CoA dehydrogenase C-terminal domain-like"/>
    <property type="match status" value="1"/>
</dbReference>
<keyword evidence="3" id="KW-0560">Oxidoreductase</keyword>
<protein>
    <submittedName>
        <fullName evidence="5">Acyl-CoA dehydrogenase</fullName>
    </submittedName>
</protein>
<evidence type="ECO:0000313" key="5">
    <source>
        <dbReference type="EMBL" id="HAN28989.1"/>
    </source>
</evidence>
<gene>
    <name evidence="5" type="ORF">DCP75_14950</name>
</gene>
<organism evidence="5 6">
    <name type="scientific">Haliea salexigens</name>
    <dbReference type="NCBI Taxonomy" id="287487"/>
    <lineage>
        <taxon>Bacteria</taxon>
        <taxon>Pseudomonadati</taxon>
        <taxon>Pseudomonadota</taxon>
        <taxon>Gammaproteobacteria</taxon>
        <taxon>Cellvibrionales</taxon>
        <taxon>Halieaceae</taxon>
        <taxon>Haliea</taxon>
    </lineage>
</organism>
<evidence type="ECO:0000256" key="1">
    <source>
        <dbReference type="ARBA" id="ARBA00022630"/>
    </source>
</evidence>
<dbReference type="PANTHER" id="PTHR43884">
    <property type="entry name" value="ACYL-COA DEHYDROGENASE"/>
    <property type="match status" value="1"/>
</dbReference>
<comment type="caution">
    <text evidence="5">The sequence shown here is derived from an EMBL/GenBank/DDBJ whole genome shotgun (WGS) entry which is preliminary data.</text>
</comment>
<evidence type="ECO:0000256" key="3">
    <source>
        <dbReference type="ARBA" id="ARBA00023002"/>
    </source>
</evidence>
<dbReference type="GO" id="GO:0003995">
    <property type="term" value="F:acyl-CoA dehydrogenase activity"/>
    <property type="evidence" value="ECO:0007669"/>
    <property type="project" value="TreeGrafter"/>
</dbReference>
<keyword evidence="1" id="KW-0285">Flavoprotein</keyword>
<feature type="non-terminal residue" evidence="5">
    <location>
        <position position="1"/>
    </location>
</feature>
<keyword evidence="2" id="KW-0274">FAD</keyword>
<dbReference type="PANTHER" id="PTHR43884:SF20">
    <property type="entry name" value="ACYL-COA DEHYDROGENASE FADE28"/>
    <property type="match status" value="1"/>
</dbReference>
<name>A0A3C1KQJ3_9GAMM</name>
<dbReference type="STRING" id="1121937.GCA_000423125_03349"/>
<proteinExistence type="predicted"/>
<dbReference type="InterPro" id="IPR009075">
    <property type="entry name" value="AcylCo_DH/oxidase_C"/>
</dbReference>
<feature type="domain" description="Acyl-CoA dehydrogenase/oxidase C-terminal" evidence="4">
    <location>
        <begin position="80"/>
        <end position="216"/>
    </location>
</feature>
<dbReference type="Gene3D" id="1.20.140.10">
    <property type="entry name" value="Butyryl-CoA Dehydrogenase, subunit A, domain 3"/>
    <property type="match status" value="1"/>
</dbReference>
<dbReference type="EMBL" id="DMND01000201">
    <property type="protein sequence ID" value="HAN28989.1"/>
    <property type="molecule type" value="Genomic_DNA"/>
</dbReference>
<evidence type="ECO:0000259" key="4">
    <source>
        <dbReference type="Pfam" id="PF00441"/>
    </source>
</evidence>